<sequence length="235" mass="24200">MHSLLSPVFAGALLLSGFVATAARETRQVASFNQVTLAGSATVILVQGSPQKVVVDAENEDLAHLETTVSGDKLRIGTKQESGMNWSNYRFKGPVTVYVTVPSISALTVSGSGKMKVDDGVKAKDLNLSVSGSGHMELGQVQADELETAISGSGDIMINGGSVPRQAVRISGSGGMQAAKLRTERCNVRISGSGNCRVNATETLEASIAGSGNVYVTGGAKVSSSTAGSGRVRQQ</sequence>
<accession>A0ABY4G6W1</accession>
<feature type="signal peptide" evidence="1">
    <location>
        <begin position="1"/>
        <end position="22"/>
    </location>
</feature>
<dbReference type="Gene3D" id="2.160.20.120">
    <property type="match status" value="1"/>
</dbReference>
<dbReference type="EMBL" id="CP095061">
    <property type="protein sequence ID" value="UOQ66587.1"/>
    <property type="molecule type" value="Genomic_DNA"/>
</dbReference>
<protein>
    <submittedName>
        <fullName evidence="3">DUF2807 domain-containing protein</fullName>
    </submittedName>
</protein>
<dbReference type="PANTHER" id="PTHR39200:SF1">
    <property type="entry name" value="AUTO-TRANSPORTER ADHESIN HEAD GIN DOMAIN-CONTAINING PROTEIN-RELATED"/>
    <property type="match status" value="1"/>
</dbReference>
<organism evidence="3 4">
    <name type="scientific">Hymenobacter volaticus</name>
    <dbReference type="NCBI Taxonomy" id="2932254"/>
    <lineage>
        <taxon>Bacteria</taxon>
        <taxon>Pseudomonadati</taxon>
        <taxon>Bacteroidota</taxon>
        <taxon>Cytophagia</taxon>
        <taxon>Cytophagales</taxon>
        <taxon>Hymenobacteraceae</taxon>
        <taxon>Hymenobacter</taxon>
    </lineage>
</organism>
<proteinExistence type="predicted"/>
<dbReference type="Proteomes" id="UP000830401">
    <property type="component" value="Chromosome"/>
</dbReference>
<gene>
    <name evidence="3" type="ORF">MUN86_01245</name>
</gene>
<evidence type="ECO:0000313" key="4">
    <source>
        <dbReference type="Proteomes" id="UP000830401"/>
    </source>
</evidence>
<keyword evidence="1" id="KW-0732">Signal</keyword>
<name>A0ABY4G6W1_9BACT</name>
<dbReference type="PANTHER" id="PTHR39200">
    <property type="entry name" value="HYPOTHETICAL EXPORTED PROTEIN"/>
    <property type="match status" value="1"/>
</dbReference>
<evidence type="ECO:0000259" key="2">
    <source>
        <dbReference type="Pfam" id="PF10988"/>
    </source>
</evidence>
<reference evidence="3" key="1">
    <citation type="submission" date="2022-04" db="EMBL/GenBank/DDBJ databases">
        <title>Hymenobacter sp. isolated from the air.</title>
        <authorList>
            <person name="Won M."/>
            <person name="Lee C.-M."/>
            <person name="Woen H.-Y."/>
            <person name="Kwon S.-W."/>
        </authorList>
    </citation>
    <scope>NUCLEOTIDE SEQUENCE</scope>
    <source>
        <strain evidence="3">5420S-77</strain>
    </source>
</reference>
<evidence type="ECO:0000313" key="3">
    <source>
        <dbReference type="EMBL" id="UOQ66587.1"/>
    </source>
</evidence>
<feature type="chain" id="PRO_5046250009" evidence="1">
    <location>
        <begin position="23"/>
        <end position="235"/>
    </location>
</feature>
<dbReference type="Pfam" id="PF10988">
    <property type="entry name" value="DUF2807"/>
    <property type="match status" value="1"/>
</dbReference>
<dbReference type="RefSeq" id="WP_245120831.1">
    <property type="nucleotide sequence ID" value="NZ_CP095061.1"/>
</dbReference>
<keyword evidence="4" id="KW-1185">Reference proteome</keyword>
<feature type="domain" description="Putative auto-transporter adhesin head GIN" evidence="2">
    <location>
        <begin position="32"/>
        <end position="219"/>
    </location>
</feature>
<evidence type="ECO:0000256" key="1">
    <source>
        <dbReference type="SAM" id="SignalP"/>
    </source>
</evidence>
<dbReference type="InterPro" id="IPR021255">
    <property type="entry name" value="DUF2807"/>
</dbReference>